<evidence type="ECO:0000256" key="4">
    <source>
        <dbReference type="ARBA" id="ARBA00023015"/>
    </source>
</evidence>
<evidence type="ECO:0000256" key="8">
    <source>
        <dbReference type="SAM" id="MobiDB-lite"/>
    </source>
</evidence>
<dbReference type="STRING" id="29170.A0A368HAN3"/>
<evidence type="ECO:0000313" key="10">
    <source>
        <dbReference type="Proteomes" id="UP000252519"/>
    </source>
</evidence>
<dbReference type="OrthoDB" id="9982951at2759"/>
<evidence type="ECO:0000313" key="9">
    <source>
        <dbReference type="EMBL" id="RCN52305.1"/>
    </source>
</evidence>
<feature type="region of interest" description="Disordered" evidence="8">
    <location>
        <begin position="34"/>
        <end position="55"/>
    </location>
</feature>
<proteinExistence type="inferred from homology"/>
<dbReference type="PANTHER" id="PTHR12691:SF10">
    <property type="entry name" value="MEDIATOR OF RNA POLYMERASE II TRANSCRIPTION SUBUNIT 23"/>
    <property type="match status" value="1"/>
</dbReference>
<keyword evidence="6" id="KW-0539">Nucleus</keyword>
<keyword evidence="4" id="KW-0805">Transcription regulation</keyword>
<evidence type="ECO:0000256" key="1">
    <source>
        <dbReference type="ARBA" id="ARBA00004123"/>
    </source>
</evidence>
<dbReference type="InterPro" id="IPR021629">
    <property type="entry name" value="Mediator_Med23"/>
</dbReference>
<comment type="similarity">
    <text evidence="2">Belongs to the Mediator complex subunit 23 family.</text>
</comment>
<keyword evidence="10" id="KW-1185">Reference proteome</keyword>
<gene>
    <name evidence="9" type="ORF">ANCCAN_01738</name>
</gene>
<feature type="compositionally biased region" description="Basic and acidic residues" evidence="8">
    <location>
        <begin position="45"/>
        <end position="55"/>
    </location>
</feature>
<evidence type="ECO:0000256" key="3">
    <source>
        <dbReference type="ARBA" id="ARBA00019696"/>
    </source>
</evidence>
<accession>A0A368HAN3</accession>
<protein>
    <recommendedName>
        <fullName evidence="3">Mediator of RNA polymerase II transcription subunit 23</fullName>
    </recommendedName>
    <alternativeName>
        <fullName evidence="7">Mediator complex subunit 23</fullName>
    </alternativeName>
</protein>
<dbReference type="GO" id="GO:0016592">
    <property type="term" value="C:mediator complex"/>
    <property type="evidence" value="ECO:0007669"/>
    <property type="project" value="TreeGrafter"/>
</dbReference>
<evidence type="ECO:0000256" key="6">
    <source>
        <dbReference type="ARBA" id="ARBA00023242"/>
    </source>
</evidence>
<feature type="region of interest" description="Disordered" evidence="8">
    <location>
        <begin position="1455"/>
        <end position="1476"/>
    </location>
</feature>
<evidence type="ECO:0000256" key="7">
    <source>
        <dbReference type="ARBA" id="ARBA00031961"/>
    </source>
</evidence>
<comment type="caution">
    <text evidence="9">The sequence shown here is derived from an EMBL/GenBank/DDBJ whole genome shotgun (WGS) entry which is preliminary data.</text>
</comment>
<sequence length="1476" mass="169188">MVLNFCILATLLDSASHPSIKSFQKTYDLRMSASAAQPTSSAEGQEEKDKSLLLRDSDAAPERPLDIERLRRCIIEFVHENFLEVVFWQMQTANKDFDEMLGVQAVVLLNKMDEKERGVLLMELVTIVHEASLQWRQEYERVVDAILYYAHAAGVLSINMCVEGLALTADFTLRTIMDPQKWTFIEENIPLMDYKGVRSLFNKLANPCSYLFIVKRIHILIDSKTCLIYQQFNSIPAQLSPEQRRQLLPAERILLKILDPDLNVIPPIFTLTELSRGILKRAYMFPRLAHRLSELIMYFRAVAELSYVIGRCFLFPLPAHPSFAASAASCRIDHLTTQISHRAPYLPYKAELRAPQTYLLYTVIRQPRGKEVLSGLLRQVTHGRTQWDEILSVLISETMAEVQKLPEEVEIPRYQWENLMSIIMYGITQKHINLSRLLSLLSNVLVKTGYRRARDEVMWIMLQIAGTFQPHLQKEQVEEMARLYNLLFSDDVVWTGASDHPSQLVRFLAAACMWNILDGSEGLPPPSECLATQIEFVRSNTGPPDEAMQAVLDNAFRHESPISRNVHAIFQQRLDGQPTDEPHILPYGRAANNKLDAFDMQFLDALTLRAKINLLISTCFVSLHKVDRLPSPACVETCARILTSIEFDYGLTNFIAILNRSITAALSPAPADGLNHKDQCYMLLDLLCYRLPSIPMNFRAAMSHTHDPTPAGLRLCMTIHSAMAQQHVASNHGLYSAMEHTLMRQWAWNLLPDTISLAHLFVDNAFGNTLLNLNSWLVYNPMDNSRAGRLVICPEIVRMLLITMMRAMKIMGIESDPELMRINQIYTWAPSQLSSLPLTAQRTAITLEEDPAKAEAFQREVHTDFMQMRGQPEMSWMEYMSMPSRQPTILCVIFRYLIESPPEHQMLSPVIYQILDRQTCREHVLAVNALTDYIISQCSAEKNSEEFLPMMIRVLNMMVFHRHVMTFDRLLLSLVLHPATDHASQIAMVIVQALLNCTEINERIDFYCRYIPKRDVDAPEHFRRLAEYHRKFPEMTFAEMANRPPMMAEMVNPRAHYPIYYGSLIERLLPILDFTLARALELQVDNIFSTILTTCGPIYKFHPYPITFLYTILFCMHEQLGHHPRARQFVLAILCQGDQSSLTQSFINDNHQRVYSFEELVYELADRIITCSEFILTPPSYVAPDWRFAEYPPAAQALYLACIELLASPHTPEHIVPAMINLLVSSRAQPPRPYLMLNAIALLLTALPEAYCRVLQNEFLAVIDSGVLAEMTFEEIVFDEFEERQLLQMASRPLIVNVVAQAYWYHSNLTSLSKLISTFAGEVCSRANTENDLWYALRLVVPLLQRCYDWREKVKHEESLKVVSILYTKIGDITERYGDILHGDELCDLLYYFKYMFVGDFLRKEAEAAFPRFPPRMRERLKFYTSFSSNKEKDEDCAAKMSSVSRPDLATLLKTSRANAPDRPADAHTTSSAGEH</sequence>
<dbReference type="GO" id="GO:0006357">
    <property type="term" value="P:regulation of transcription by RNA polymerase II"/>
    <property type="evidence" value="ECO:0007669"/>
    <property type="project" value="TreeGrafter"/>
</dbReference>
<name>A0A368HAN3_ANCCA</name>
<evidence type="ECO:0000256" key="5">
    <source>
        <dbReference type="ARBA" id="ARBA00023163"/>
    </source>
</evidence>
<dbReference type="EMBL" id="JOJR01000008">
    <property type="protein sequence ID" value="RCN52305.1"/>
    <property type="molecule type" value="Genomic_DNA"/>
</dbReference>
<dbReference type="PANTHER" id="PTHR12691">
    <property type="entry name" value="MEDIATOR OF RNA POLYMERASE II TRANSCRIPTION SUBUNIT 23"/>
    <property type="match status" value="1"/>
</dbReference>
<dbReference type="GO" id="GO:0005667">
    <property type="term" value="C:transcription regulator complex"/>
    <property type="evidence" value="ECO:0007669"/>
    <property type="project" value="TreeGrafter"/>
</dbReference>
<evidence type="ECO:0000256" key="2">
    <source>
        <dbReference type="ARBA" id="ARBA00010222"/>
    </source>
</evidence>
<feature type="compositionally biased region" description="Polar residues" evidence="8">
    <location>
        <begin position="34"/>
        <end position="43"/>
    </location>
</feature>
<comment type="subcellular location">
    <subcellularLocation>
        <location evidence="1">Nucleus</location>
    </subcellularLocation>
</comment>
<dbReference type="GO" id="GO:0010628">
    <property type="term" value="P:positive regulation of gene expression"/>
    <property type="evidence" value="ECO:0007669"/>
    <property type="project" value="TreeGrafter"/>
</dbReference>
<organism evidence="9 10">
    <name type="scientific">Ancylostoma caninum</name>
    <name type="common">Dog hookworm</name>
    <dbReference type="NCBI Taxonomy" id="29170"/>
    <lineage>
        <taxon>Eukaryota</taxon>
        <taxon>Metazoa</taxon>
        <taxon>Ecdysozoa</taxon>
        <taxon>Nematoda</taxon>
        <taxon>Chromadorea</taxon>
        <taxon>Rhabditida</taxon>
        <taxon>Rhabditina</taxon>
        <taxon>Rhabditomorpha</taxon>
        <taxon>Strongyloidea</taxon>
        <taxon>Ancylostomatidae</taxon>
        <taxon>Ancylostomatinae</taxon>
        <taxon>Ancylostoma</taxon>
    </lineage>
</organism>
<dbReference type="Proteomes" id="UP000252519">
    <property type="component" value="Unassembled WGS sequence"/>
</dbReference>
<reference evidence="9 10" key="1">
    <citation type="submission" date="2014-10" db="EMBL/GenBank/DDBJ databases">
        <title>Draft genome of the hookworm Ancylostoma caninum.</title>
        <authorList>
            <person name="Mitreva M."/>
        </authorList>
    </citation>
    <scope>NUCLEOTIDE SEQUENCE [LARGE SCALE GENOMIC DNA]</scope>
    <source>
        <strain evidence="9 10">Baltimore</strain>
    </source>
</reference>
<dbReference type="Pfam" id="PF11573">
    <property type="entry name" value="Med23"/>
    <property type="match status" value="1"/>
</dbReference>
<keyword evidence="5" id="KW-0804">Transcription</keyword>